<gene>
    <name evidence="2" type="ORF">I4W93_019845</name>
</gene>
<sequence length="419" mass="46695">MKTIPLIVCMTLLAGMLVAANELKNVAPTECKMSFKVTNTLAQYRASAPIYISLKQLGCHSIYKETTDYFTEISGEPMPNQQVDTDHDGIVDSILLLVDFEANASQTIEFTSLLQGRLRLSQSQKTQAEMAVRVGGSRGEDGVYSGGHYQQVDEMTEPEDHVIGDKLFKYEGFGWESDQIAYRFYFDERGLIDIFGKLTTDLVLQGVGLDGSDYHALAEWGMDILKVGPSLGLGGIAAWQDNTLLPPTALSSQSVKIFSENLQSAALLVQRGWRVGNKLYDIKRYFSITAGSHLTHAFVSSDNLLPHLAVGIVKHGVERLDNLASNSEWNYIATYGQQSLANDQLGMAVFFRQRDLMNVTSDTHNELVILRPSRSVEYYFGARWAAQNQGVENISDFKQYLESVLLELNNPIKVVQLKR</sequence>
<protein>
    <submittedName>
        <fullName evidence="2">DUF4861 domain-containing protein</fullName>
    </submittedName>
</protein>
<evidence type="ECO:0000256" key="1">
    <source>
        <dbReference type="SAM" id="SignalP"/>
    </source>
</evidence>
<dbReference type="Pfam" id="PF16153">
    <property type="entry name" value="DUF4861"/>
    <property type="match status" value="1"/>
</dbReference>
<dbReference type="InterPro" id="IPR032342">
    <property type="entry name" value="DUF4861"/>
</dbReference>
<dbReference type="RefSeq" id="WP_205313621.1">
    <property type="nucleotide sequence ID" value="NZ_JAERPS020000012.1"/>
</dbReference>
<reference evidence="2 3" key="1">
    <citation type="submission" date="2021-08" db="EMBL/GenBank/DDBJ databases">
        <title>Rheinheimera aquimaris sp. nov., isolated from seawater of the East Sea in Korea.</title>
        <authorList>
            <person name="Kim K.H."/>
            <person name="Wenting R."/>
            <person name="Kim K.R."/>
            <person name="Jeon C.O."/>
        </authorList>
    </citation>
    <scope>NUCLEOTIDE SEQUENCE [LARGE SCALE GENOMIC DNA]</scope>
    <source>
        <strain evidence="2 3">MA-13</strain>
    </source>
</reference>
<proteinExistence type="predicted"/>
<evidence type="ECO:0000313" key="2">
    <source>
        <dbReference type="EMBL" id="MBZ9613850.1"/>
    </source>
</evidence>
<organism evidence="2 3">
    <name type="scientific">Rheinheimera maricola</name>
    <dbReference type="NCBI Taxonomy" id="2793282"/>
    <lineage>
        <taxon>Bacteria</taxon>
        <taxon>Pseudomonadati</taxon>
        <taxon>Pseudomonadota</taxon>
        <taxon>Gammaproteobacteria</taxon>
        <taxon>Chromatiales</taxon>
        <taxon>Chromatiaceae</taxon>
        <taxon>Rheinheimera</taxon>
    </lineage>
</organism>
<accession>A0ABS7XFC0</accession>
<feature type="chain" id="PRO_5046033264" evidence="1">
    <location>
        <begin position="21"/>
        <end position="419"/>
    </location>
</feature>
<feature type="signal peptide" evidence="1">
    <location>
        <begin position="1"/>
        <end position="20"/>
    </location>
</feature>
<dbReference type="EMBL" id="JAERPS020000012">
    <property type="protein sequence ID" value="MBZ9613850.1"/>
    <property type="molecule type" value="Genomic_DNA"/>
</dbReference>
<dbReference type="Proteomes" id="UP000663814">
    <property type="component" value="Unassembled WGS sequence"/>
</dbReference>
<keyword evidence="1" id="KW-0732">Signal</keyword>
<comment type="caution">
    <text evidence="2">The sequence shown here is derived from an EMBL/GenBank/DDBJ whole genome shotgun (WGS) entry which is preliminary data.</text>
</comment>
<keyword evidence="3" id="KW-1185">Reference proteome</keyword>
<name>A0ABS7XFC0_9GAMM</name>
<evidence type="ECO:0000313" key="3">
    <source>
        <dbReference type="Proteomes" id="UP000663814"/>
    </source>
</evidence>